<name>A0ABN7ARL5_9HEMI</name>
<dbReference type="PANTHER" id="PTHR24369">
    <property type="entry name" value="ANTIGEN BSP, PUTATIVE-RELATED"/>
    <property type="match status" value="1"/>
</dbReference>
<dbReference type="Pfam" id="PF13855">
    <property type="entry name" value="LRR_8"/>
    <property type="match status" value="6"/>
</dbReference>
<dbReference type="InterPro" id="IPR050541">
    <property type="entry name" value="LRR_TM_domain-containing"/>
</dbReference>
<organism evidence="7 8">
    <name type="scientific">Nesidiocoris tenuis</name>
    <dbReference type="NCBI Taxonomy" id="355587"/>
    <lineage>
        <taxon>Eukaryota</taxon>
        <taxon>Metazoa</taxon>
        <taxon>Ecdysozoa</taxon>
        <taxon>Arthropoda</taxon>
        <taxon>Hexapoda</taxon>
        <taxon>Insecta</taxon>
        <taxon>Pterygota</taxon>
        <taxon>Neoptera</taxon>
        <taxon>Paraneoptera</taxon>
        <taxon>Hemiptera</taxon>
        <taxon>Heteroptera</taxon>
        <taxon>Panheteroptera</taxon>
        <taxon>Cimicomorpha</taxon>
        <taxon>Miridae</taxon>
        <taxon>Dicyphina</taxon>
        <taxon>Nesidiocoris</taxon>
    </lineage>
</organism>
<evidence type="ECO:0000256" key="3">
    <source>
        <dbReference type="ARBA" id="ARBA00022737"/>
    </source>
</evidence>
<sequence length="758" mass="84720">MGRGTGRLLGGLLIGLVTLSSARLPELECPEDCDCHYFRINWVTDCSETNLTSVPTLDEGLSLNVYVLNLNGNNLTEIEPFPDDIKLRSLKMADNQITRVTRVSFAGLGYLLDLDLSGNHIAYVEPDAFADSPGLITLELQSNPLEEVTGPFLITKSLLNLDLSGCTLRNLNKNFFTDVPHLNSLDLSKNQFKELKSGVFDPLISLQELKMNECGLTFLDSDLFSKLQDMKKVELAGNDLHRPMDWAAILTPLIRLEYLDISRSNLRNLPDDIFEHNQWLRSLILAENRLIDLDVATSLGQNLKHLDFLDLSNCNIIGPLSEDAFANATKLRTLILTGNAMSATDLAVALSPLTKLQKLSLRNCTLTRLPPSTFHKFPHLQELDISHNPLNDAFTWLLNPLVNLRHLDMGYSNLGSISKTTFHKMTSLKTLILSGNPLQSLESGLFQNLTDLETLELKKCGLSRLNGSVFHESSTYPDLKELNLAGNPLEIPAKGSFLPRQLTRLKTLDMSNCGIESIPPNALYSFGNITALNLGGNKLKFNNENEFDFLNNLPDLEKLDLSFNNLTTITPVIFRSNQNLTWLKLVGNPWKCGCFVADMWEWAQVVKGDLSILVGSTVSSEEVIRTNPKKRNTLYCRFDYRSSPIKQVTSRRQKYYTTANRTWARYVRESACDSSQRILPTKLLPSPEALKAIDLESSDSTLPAWAWTTSVALVSALLIAGAIFIFTLRISRRRSQSAVDNEELSQNRTTSHQPNGSE</sequence>
<evidence type="ECO:0000256" key="2">
    <source>
        <dbReference type="ARBA" id="ARBA00022729"/>
    </source>
</evidence>
<keyword evidence="5" id="KW-0812">Transmembrane</keyword>
<dbReference type="Gene3D" id="3.80.10.10">
    <property type="entry name" value="Ribonuclease Inhibitor"/>
    <property type="match status" value="5"/>
</dbReference>
<dbReference type="EMBL" id="AP028913">
    <property type="protein sequence ID" value="BES94841.1"/>
    <property type="molecule type" value="Genomic_DNA"/>
</dbReference>
<evidence type="ECO:0000256" key="4">
    <source>
        <dbReference type="SAM" id="MobiDB-lite"/>
    </source>
</evidence>
<dbReference type="PROSITE" id="PS51450">
    <property type="entry name" value="LRR"/>
    <property type="match status" value="2"/>
</dbReference>
<keyword evidence="2 6" id="KW-0732">Signal</keyword>
<dbReference type="PANTHER" id="PTHR24369:SF210">
    <property type="entry name" value="CHAOPTIN-RELATED"/>
    <property type="match status" value="1"/>
</dbReference>
<keyword evidence="8" id="KW-1185">Reference proteome</keyword>
<dbReference type="InterPro" id="IPR003591">
    <property type="entry name" value="Leu-rich_rpt_typical-subtyp"/>
</dbReference>
<proteinExistence type="predicted"/>
<feature type="chain" id="PRO_5047081267" evidence="6">
    <location>
        <begin position="23"/>
        <end position="758"/>
    </location>
</feature>
<evidence type="ECO:0000256" key="6">
    <source>
        <dbReference type="SAM" id="SignalP"/>
    </source>
</evidence>
<reference evidence="7 8" key="1">
    <citation type="submission" date="2023-09" db="EMBL/GenBank/DDBJ databases">
        <title>Nesidiocoris tenuis whole genome shotgun sequence.</title>
        <authorList>
            <person name="Shibata T."/>
            <person name="Shimoda M."/>
            <person name="Kobayashi T."/>
            <person name="Uehara T."/>
        </authorList>
    </citation>
    <scope>NUCLEOTIDE SEQUENCE [LARGE SCALE GENOMIC DNA]</scope>
    <source>
        <strain evidence="7 8">Japan</strain>
    </source>
</reference>
<feature type="region of interest" description="Disordered" evidence="4">
    <location>
        <begin position="737"/>
        <end position="758"/>
    </location>
</feature>
<feature type="signal peptide" evidence="6">
    <location>
        <begin position="1"/>
        <end position="22"/>
    </location>
</feature>
<evidence type="ECO:0000313" key="8">
    <source>
        <dbReference type="Proteomes" id="UP001307889"/>
    </source>
</evidence>
<gene>
    <name evidence="7" type="ORF">NTJ_07650</name>
</gene>
<evidence type="ECO:0000313" key="7">
    <source>
        <dbReference type="EMBL" id="BES94841.1"/>
    </source>
</evidence>
<keyword evidence="5" id="KW-1133">Transmembrane helix</keyword>
<dbReference type="InterPro" id="IPR032675">
    <property type="entry name" value="LRR_dom_sf"/>
</dbReference>
<dbReference type="InterPro" id="IPR001611">
    <property type="entry name" value="Leu-rich_rpt"/>
</dbReference>
<evidence type="ECO:0000256" key="5">
    <source>
        <dbReference type="SAM" id="Phobius"/>
    </source>
</evidence>
<feature type="transmembrane region" description="Helical" evidence="5">
    <location>
        <begin position="704"/>
        <end position="728"/>
    </location>
</feature>
<evidence type="ECO:0000256" key="1">
    <source>
        <dbReference type="ARBA" id="ARBA00022614"/>
    </source>
</evidence>
<dbReference type="SUPFAM" id="SSF52058">
    <property type="entry name" value="L domain-like"/>
    <property type="match status" value="2"/>
</dbReference>
<dbReference type="SMART" id="SM00369">
    <property type="entry name" value="LRR_TYP"/>
    <property type="match status" value="13"/>
</dbReference>
<dbReference type="Proteomes" id="UP001307889">
    <property type="component" value="Chromosome 5"/>
</dbReference>
<keyword evidence="5" id="KW-0472">Membrane</keyword>
<dbReference type="Pfam" id="PF00560">
    <property type="entry name" value="LRR_1"/>
    <property type="match status" value="1"/>
</dbReference>
<accession>A0ABN7ARL5</accession>
<protein>
    <submittedName>
        <fullName evidence="7">LRR_TYP</fullName>
    </submittedName>
</protein>
<keyword evidence="3" id="KW-0677">Repeat</keyword>
<keyword evidence="1" id="KW-0433">Leucine-rich repeat</keyword>